<dbReference type="PANTHER" id="PTHR23402">
    <property type="entry name" value="PROTEASE FAMILY C15 PYROGLUTAMYL-PEPTIDASE I-RELATED"/>
    <property type="match status" value="1"/>
</dbReference>
<dbReference type="Proteomes" id="UP000464751">
    <property type="component" value="Chromosome"/>
</dbReference>
<evidence type="ECO:0000256" key="1">
    <source>
        <dbReference type="ARBA" id="ARBA00006641"/>
    </source>
</evidence>
<evidence type="ECO:0000256" key="4">
    <source>
        <dbReference type="ARBA" id="ARBA00022801"/>
    </source>
</evidence>
<dbReference type="KEGG" id="apra:G3A50_16090"/>
<keyword evidence="4" id="KW-0378">Hydrolase</keyword>
<feature type="active site" evidence="6">
    <location>
        <position position="160"/>
    </location>
</feature>
<dbReference type="PROSITE" id="PS01334">
    <property type="entry name" value="PYRASE_CYS"/>
    <property type="match status" value="1"/>
</dbReference>
<dbReference type="GO" id="GO:0006508">
    <property type="term" value="P:proteolysis"/>
    <property type="evidence" value="ECO:0007669"/>
    <property type="project" value="UniProtKB-KW"/>
</dbReference>
<dbReference type="InterPro" id="IPR016125">
    <property type="entry name" value="Peptidase_C15-like"/>
</dbReference>
<dbReference type="GO" id="GO:0005829">
    <property type="term" value="C:cytosol"/>
    <property type="evidence" value="ECO:0007669"/>
    <property type="project" value="InterPro"/>
</dbReference>
<evidence type="ECO:0000313" key="8">
    <source>
        <dbReference type="Proteomes" id="UP000464751"/>
    </source>
</evidence>
<name>A0A6P1YQ78_9HYPH</name>
<evidence type="ECO:0000313" key="7">
    <source>
        <dbReference type="EMBL" id="QIB35060.1"/>
    </source>
</evidence>
<protein>
    <recommendedName>
        <fullName evidence="6">Pyroglutamyl-peptidase I</fullName>
        <ecNumber evidence="6">3.4.19.3</ecNumber>
    </recommendedName>
</protein>
<dbReference type="GO" id="GO:0016920">
    <property type="term" value="F:pyroglutamyl-peptidase activity"/>
    <property type="evidence" value="ECO:0007669"/>
    <property type="project" value="UniProtKB-EC"/>
</dbReference>
<dbReference type="EC" id="3.4.19.3" evidence="6"/>
<organism evidence="7 8">
    <name type="scientific">Ancylobacter pratisalsi</name>
    <dbReference type="NCBI Taxonomy" id="1745854"/>
    <lineage>
        <taxon>Bacteria</taxon>
        <taxon>Pseudomonadati</taxon>
        <taxon>Pseudomonadota</taxon>
        <taxon>Alphaproteobacteria</taxon>
        <taxon>Hyphomicrobiales</taxon>
        <taxon>Xanthobacteraceae</taxon>
        <taxon>Ancylobacter</taxon>
    </lineage>
</organism>
<accession>A0A6P1YQ78</accession>
<gene>
    <name evidence="7" type="ORF">G3A50_16090</name>
</gene>
<keyword evidence="2" id="KW-0963">Cytoplasm</keyword>
<dbReference type="RefSeq" id="WP_163076205.1">
    <property type="nucleotide sequence ID" value="NZ_CP048630.1"/>
</dbReference>
<dbReference type="SUPFAM" id="SSF53182">
    <property type="entry name" value="Pyrrolidone carboxyl peptidase (pyroglutamate aminopeptidase)"/>
    <property type="match status" value="1"/>
</dbReference>
<evidence type="ECO:0000256" key="6">
    <source>
        <dbReference type="PROSITE-ProRule" id="PRU10077"/>
    </source>
</evidence>
<proteinExistence type="inferred from homology"/>
<dbReference type="Gene3D" id="3.40.630.20">
    <property type="entry name" value="Peptidase C15, pyroglutamyl peptidase I-like"/>
    <property type="match status" value="1"/>
</dbReference>
<dbReference type="PANTHER" id="PTHR23402:SF1">
    <property type="entry name" value="PYROGLUTAMYL-PEPTIDASE I"/>
    <property type="match status" value="1"/>
</dbReference>
<dbReference type="PIRSF" id="PIRSF015592">
    <property type="entry name" value="Prld-crbxl_pptds"/>
    <property type="match status" value="1"/>
</dbReference>
<keyword evidence="8" id="KW-1185">Reference proteome</keyword>
<dbReference type="EMBL" id="CP048630">
    <property type="protein sequence ID" value="QIB35060.1"/>
    <property type="molecule type" value="Genomic_DNA"/>
</dbReference>
<dbReference type="InterPro" id="IPR036440">
    <property type="entry name" value="Peptidase_C15-like_sf"/>
</dbReference>
<keyword evidence="3" id="KW-0645">Protease</keyword>
<evidence type="ECO:0000256" key="5">
    <source>
        <dbReference type="ARBA" id="ARBA00022807"/>
    </source>
</evidence>
<dbReference type="Pfam" id="PF01470">
    <property type="entry name" value="Peptidase_C15"/>
    <property type="match status" value="1"/>
</dbReference>
<comment type="catalytic activity">
    <reaction evidence="6">
        <text>Release of an N-terminal pyroglutamyl group from a polypeptide, the second amino acid generally not being Pro.</text>
        <dbReference type="EC" id="3.4.19.3"/>
    </reaction>
</comment>
<reference evidence="7 8" key="1">
    <citation type="submission" date="2020-02" db="EMBL/GenBank/DDBJ databases">
        <authorList>
            <person name="Li G."/>
        </authorList>
    </citation>
    <scope>NUCLEOTIDE SEQUENCE [LARGE SCALE GENOMIC DNA]</scope>
    <source>
        <strain evidence="7 8">DSM 102029</strain>
    </source>
</reference>
<evidence type="ECO:0000256" key="3">
    <source>
        <dbReference type="ARBA" id="ARBA00022670"/>
    </source>
</evidence>
<dbReference type="PRINTS" id="PR00706">
    <property type="entry name" value="PYROGLUPTASE"/>
</dbReference>
<dbReference type="InterPro" id="IPR033694">
    <property type="entry name" value="PGPEP1_Cys_AS"/>
</dbReference>
<sequence length="224" mass="24418">MPDRPERRRLPTGEADAGKPRILITGFGRFPGAPSNPSGFFARKLARSRRVHDARLDVRVLPTSWDEAARFPSMLDRIDPDIVLMIGLAARRPQVCVELIGRNATGMFPDANRRRPAARRLAKGGADTYACAASPAPLLHALRQSGVPARVSRDAGRYVCNALAFSAYGWARRTGQHRLAVFVHIPLPHAGVLSAARLERGLEAVLAALLAEHRSSRLTGVAER</sequence>
<dbReference type="AlphaFoldDB" id="A0A6P1YQ78"/>
<comment type="similarity">
    <text evidence="1">Belongs to the peptidase C15 family.</text>
</comment>
<keyword evidence="5" id="KW-0788">Thiol protease</keyword>
<evidence type="ECO:0000256" key="2">
    <source>
        <dbReference type="ARBA" id="ARBA00022490"/>
    </source>
</evidence>
<dbReference type="InterPro" id="IPR000816">
    <property type="entry name" value="Peptidase_C15"/>
</dbReference>